<accession>A0A078A295</accession>
<reference evidence="2 3" key="1">
    <citation type="submission" date="2014-06" db="EMBL/GenBank/DDBJ databases">
        <authorList>
            <person name="Swart Estienne"/>
        </authorList>
    </citation>
    <scope>NUCLEOTIDE SEQUENCE [LARGE SCALE GENOMIC DNA]</scope>
    <source>
        <strain evidence="2 3">130c</strain>
    </source>
</reference>
<proteinExistence type="predicted"/>
<dbReference type="EMBL" id="CCKQ01004470">
    <property type="protein sequence ID" value="CDW75628.1"/>
    <property type="molecule type" value="Genomic_DNA"/>
</dbReference>
<dbReference type="Proteomes" id="UP000039865">
    <property type="component" value="Unassembled WGS sequence"/>
</dbReference>
<sequence>MEHNQSEDSTGLQDSQMNFSVTENSSLIEDEHIANDPIKDIPYNFYELTINEIYKNHRGLIITTQVIIVLLYLLKYFYPKGFRNTQHKLIAFMYLVSAFQIFQSILPGPIFGRKGVKYYLLLVTVFQISLHLFKISSFTRKRVVSNQEQISANYDRVYELKQNPFRNNFKMSIIESILDNQTGFENKNFMIPIDVAYLNLFVIVFQFGTEYIGITDYDYWQYMILRLTPYLSIALQVFLIDGLKSIIKQSDPSIDYTFGVIYIMFLLCSLIYDLENSNDSTLSDYFDEQFQDDIKMKNANKLTIEKTDKTLKMIIYRVNQDGGIQGILLDFFIDDDGNIANEFYIIDQDGNLVKIEKGIKPLEDKQQIQNVFKQFFLKN</sequence>
<dbReference type="InParanoid" id="A0A078A295"/>
<feature type="transmembrane region" description="Helical" evidence="1">
    <location>
        <begin position="116"/>
        <end position="133"/>
    </location>
</feature>
<feature type="transmembrane region" description="Helical" evidence="1">
    <location>
        <begin position="90"/>
        <end position="110"/>
    </location>
</feature>
<keyword evidence="1" id="KW-1133">Transmembrane helix</keyword>
<feature type="transmembrane region" description="Helical" evidence="1">
    <location>
        <begin position="195"/>
        <end position="214"/>
    </location>
</feature>
<keyword evidence="1" id="KW-0812">Transmembrane</keyword>
<gene>
    <name evidence="2" type="primary">Contig6716.g7182</name>
    <name evidence="2" type="ORF">STYLEM_4620</name>
</gene>
<keyword evidence="3" id="KW-1185">Reference proteome</keyword>
<organism evidence="2 3">
    <name type="scientific">Stylonychia lemnae</name>
    <name type="common">Ciliate</name>
    <dbReference type="NCBI Taxonomy" id="5949"/>
    <lineage>
        <taxon>Eukaryota</taxon>
        <taxon>Sar</taxon>
        <taxon>Alveolata</taxon>
        <taxon>Ciliophora</taxon>
        <taxon>Intramacronucleata</taxon>
        <taxon>Spirotrichea</taxon>
        <taxon>Stichotrichia</taxon>
        <taxon>Sporadotrichida</taxon>
        <taxon>Oxytrichidae</taxon>
        <taxon>Stylonychinae</taxon>
        <taxon>Stylonychia</taxon>
    </lineage>
</organism>
<feature type="transmembrane region" description="Helical" evidence="1">
    <location>
        <begin position="253"/>
        <end position="272"/>
    </location>
</feature>
<keyword evidence="1" id="KW-0472">Membrane</keyword>
<protein>
    <recommendedName>
        <fullName evidence="4">Transmembrane protein</fullName>
    </recommendedName>
</protein>
<evidence type="ECO:0008006" key="4">
    <source>
        <dbReference type="Google" id="ProtNLM"/>
    </source>
</evidence>
<evidence type="ECO:0000256" key="1">
    <source>
        <dbReference type="SAM" id="Phobius"/>
    </source>
</evidence>
<evidence type="ECO:0000313" key="2">
    <source>
        <dbReference type="EMBL" id="CDW75628.1"/>
    </source>
</evidence>
<name>A0A078A295_STYLE</name>
<evidence type="ECO:0000313" key="3">
    <source>
        <dbReference type="Proteomes" id="UP000039865"/>
    </source>
</evidence>
<dbReference type="AlphaFoldDB" id="A0A078A295"/>
<feature type="transmembrane region" description="Helical" evidence="1">
    <location>
        <begin position="59"/>
        <end position="78"/>
    </location>
</feature>